<dbReference type="EMBL" id="LJZQ01000024">
    <property type="protein sequence ID" value="KPQ27667.1"/>
    <property type="molecule type" value="Genomic_DNA"/>
</dbReference>
<dbReference type="Gene3D" id="3.40.50.300">
    <property type="entry name" value="P-loop containing nucleotide triphosphate hydrolases"/>
    <property type="match status" value="1"/>
</dbReference>
<dbReference type="SMART" id="SM00382">
    <property type="entry name" value="AAA"/>
    <property type="match status" value="1"/>
</dbReference>
<proteinExistence type="predicted"/>
<reference evidence="9 10" key="1">
    <citation type="submission" date="2015-09" db="EMBL/GenBank/DDBJ databases">
        <title>Identification and resolution of microdiversity through metagenomic sequencing of parallel consortia.</title>
        <authorList>
            <person name="Nelson W.C."/>
            <person name="Romine M.F."/>
            <person name="Lindemann S.R."/>
        </authorList>
    </citation>
    <scope>NUCLEOTIDE SEQUENCE [LARGE SCALE GENOMIC DNA]</scope>
    <source>
        <strain evidence="9">HL-55</strain>
    </source>
</reference>
<dbReference type="PROSITE" id="PS50893">
    <property type="entry name" value="ABC_TRANSPORTER_2"/>
    <property type="match status" value="1"/>
</dbReference>
<dbReference type="InterPro" id="IPR017871">
    <property type="entry name" value="ABC_transporter-like_CS"/>
</dbReference>
<evidence type="ECO:0000259" key="8">
    <source>
        <dbReference type="PROSITE" id="PS50893"/>
    </source>
</evidence>
<keyword evidence="2" id="KW-1003">Cell membrane</keyword>
<dbReference type="PANTHER" id="PTHR42781">
    <property type="entry name" value="SPERMIDINE/PUTRESCINE IMPORT ATP-BINDING PROTEIN POTA"/>
    <property type="match status" value="1"/>
</dbReference>
<dbReference type="InterPro" id="IPR003593">
    <property type="entry name" value="AAA+_ATPase"/>
</dbReference>
<dbReference type="STRING" id="1305731.GCA_000934705_01101"/>
<dbReference type="PATRIC" id="fig|1305731.5.peg.1212"/>
<dbReference type="PANTHER" id="PTHR42781:SF1">
    <property type="entry name" value="THIAMINE IMPORT ATP-BINDING PROTEIN THIQ"/>
    <property type="match status" value="1"/>
</dbReference>
<dbReference type="OrthoDB" id="9802264at2"/>
<keyword evidence="4" id="KW-0547">Nucleotide-binding</keyword>
<keyword evidence="6" id="KW-1278">Translocase</keyword>
<evidence type="ECO:0000256" key="5">
    <source>
        <dbReference type="ARBA" id="ARBA00022840"/>
    </source>
</evidence>
<dbReference type="Pfam" id="PF00005">
    <property type="entry name" value="ABC_tran"/>
    <property type="match status" value="1"/>
</dbReference>
<protein>
    <submittedName>
        <fullName evidence="9">Thiamine transport system ATP-binding protein</fullName>
    </submittedName>
</protein>
<evidence type="ECO:0000256" key="7">
    <source>
        <dbReference type="ARBA" id="ARBA00023136"/>
    </source>
</evidence>
<dbReference type="AlphaFoldDB" id="A0A0P8BH50"/>
<feature type="domain" description="ABC transporter" evidence="8">
    <location>
        <begin position="2"/>
        <end position="204"/>
    </location>
</feature>
<dbReference type="Proteomes" id="UP000050416">
    <property type="component" value="Unassembled WGS sequence"/>
</dbReference>
<name>A0A0P8BH50_9GAMM</name>
<dbReference type="InterPro" id="IPR003439">
    <property type="entry name" value="ABC_transporter-like_ATP-bd"/>
</dbReference>
<dbReference type="SUPFAM" id="SSF52540">
    <property type="entry name" value="P-loop containing nucleoside triphosphate hydrolases"/>
    <property type="match status" value="1"/>
</dbReference>
<dbReference type="GO" id="GO:0005524">
    <property type="term" value="F:ATP binding"/>
    <property type="evidence" value="ECO:0007669"/>
    <property type="project" value="UniProtKB-KW"/>
</dbReference>
<keyword evidence="3" id="KW-0997">Cell inner membrane</keyword>
<keyword evidence="7" id="KW-0472">Membrane</keyword>
<evidence type="ECO:0000313" key="10">
    <source>
        <dbReference type="Proteomes" id="UP000050416"/>
    </source>
</evidence>
<dbReference type="InterPro" id="IPR027417">
    <property type="entry name" value="P-loop_NTPase"/>
</dbReference>
<evidence type="ECO:0000256" key="6">
    <source>
        <dbReference type="ARBA" id="ARBA00022967"/>
    </source>
</evidence>
<evidence type="ECO:0000313" key="9">
    <source>
        <dbReference type="EMBL" id="KPQ27667.1"/>
    </source>
</evidence>
<evidence type="ECO:0000256" key="1">
    <source>
        <dbReference type="ARBA" id="ARBA00022448"/>
    </source>
</evidence>
<evidence type="ECO:0000256" key="4">
    <source>
        <dbReference type="ARBA" id="ARBA00022741"/>
    </source>
</evidence>
<dbReference type="PROSITE" id="PS00211">
    <property type="entry name" value="ABC_TRANSPORTER_1"/>
    <property type="match status" value="1"/>
</dbReference>
<dbReference type="GO" id="GO:0016887">
    <property type="term" value="F:ATP hydrolysis activity"/>
    <property type="evidence" value="ECO:0007669"/>
    <property type="project" value="InterPro"/>
</dbReference>
<gene>
    <name evidence="9" type="primary">thiQ</name>
    <name evidence="9" type="ORF">HLUCCX14_13670</name>
</gene>
<evidence type="ECO:0000256" key="3">
    <source>
        <dbReference type="ARBA" id="ARBA00022519"/>
    </source>
</evidence>
<keyword evidence="1" id="KW-0813">Transport</keyword>
<dbReference type="InterPro" id="IPR050093">
    <property type="entry name" value="ABC_SmlMolc_Importer"/>
</dbReference>
<sequence length="204" mass="22380">MLEVNKVSFRYPGVTTGWQFGFSVAPGQCVAVHGASGTGKSTLLNLIAGFLKPDAGSICWQGQAIHGLPPWQRPVSSVFQDHNLFEHLNVATNIGLGLHPGMKLTNDQKNLIEHNLDRTGLSGFSDRMPGELSGGQRQRIALVRAISRRQPILLLDEPMTGLDPEARHALRNLLLEEKARGSSLVLASHDEEDRKILADHVWNL</sequence>
<keyword evidence="5 9" id="KW-0067">ATP-binding</keyword>
<organism evidence="9 10">
    <name type="scientific">Marinobacter excellens HL-55</name>
    <dbReference type="NCBI Taxonomy" id="1305731"/>
    <lineage>
        <taxon>Bacteria</taxon>
        <taxon>Pseudomonadati</taxon>
        <taxon>Pseudomonadota</taxon>
        <taxon>Gammaproteobacteria</taxon>
        <taxon>Pseudomonadales</taxon>
        <taxon>Marinobacteraceae</taxon>
        <taxon>Marinobacter</taxon>
    </lineage>
</organism>
<evidence type="ECO:0000256" key="2">
    <source>
        <dbReference type="ARBA" id="ARBA00022475"/>
    </source>
</evidence>
<comment type="caution">
    <text evidence="9">The sequence shown here is derived from an EMBL/GenBank/DDBJ whole genome shotgun (WGS) entry which is preliminary data.</text>
</comment>
<accession>A0A0P8BH50</accession>